<evidence type="ECO:0000313" key="7">
    <source>
        <dbReference type="EMBL" id="CAD7622855.1"/>
    </source>
</evidence>
<evidence type="ECO:0000256" key="6">
    <source>
        <dbReference type="SAM" id="MobiDB-lite"/>
    </source>
</evidence>
<dbReference type="Gene3D" id="3.100.10.10">
    <property type="match status" value="1"/>
</dbReference>
<evidence type="ECO:0000313" key="8">
    <source>
        <dbReference type="Proteomes" id="UP000759131"/>
    </source>
</evidence>
<dbReference type="PANTHER" id="PTHR11721:SF3">
    <property type="entry name" value="LARGE RIBOSOMAL SUBUNIT PROTEIN UL15"/>
    <property type="match status" value="1"/>
</dbReference>
<feature type="region of interest" description="Disordered" evidence="6">
    <location>
        <begin position="56"/>
        <end position="95"/>
    </location>
</feature>
<keyword evidence="8" id="KW-1185">Reference proteome</keyword>
<keyword evidence="2" id="KW-0689">Ribosomal protein</keyword>
<dbReference type="SUPFAM" id="SSF52080">
    <property type="entry name" value="Ribosomal proteins L15p and L18e"/>
    <property type="match status" value="1"/>
</dbReference>
<keyword evidence="3" id="KW-0687">Ribonucleoprotein</keyword>
<dbReference type="EMBL" id="OC855902">
    <property type="protein sequence ID" value="CAD7622855.1"/>
    <property type="molecule type" value="Genomic_DNA"/>
</dbReference>
<organism evidence="7">
    <name type="scientific">Medioppia subpectinata</name>
    <dbReference type="NCBI Taxonomy" id="1979941"/>
    <lineage>
        <taxon>Eukaryota</taxon>
        <taxon>Metazoa</taxon>
        <taxon>Ecdysozoa</taxon>
        <taxon>Arthropoda</taxon>
        <taxon>Chelicerata</taxon>
        <taxon>Arachnida</taxon>
        <taxon>Acari</taxon>
        <taxon>Acariformes</taxon>
        <taxon>Sarcoptiformes</taxon>
        <taxon>Oribatida</taxon>
        <taxon>Brachypylina</taxon>
        <taxon>Oppioidea</taxon>
        <taxon>Oppiidae</taxon>
        <taxon>Medioppia</taxon>
    </lineage>
</organism>
<evidence type="ECO:0000256" key="4">
    <source>
        <dbReference type="ARBA" id="ARBA00035200"/>
    </source>
</evidence>
<dbReference type="EMBL" id="CAJPIZ010001327">
    <property type="protein sequence ID" value="CAG2103285.1"/>
    <property type="molecule type" value="Genomic_DNA"/>
</dbReference>
<dbReference type="GO" id="GO:0022625">
    <property type="term" value="C:cytosolic large ribosomal subunit"/>
    <property type="evidence" value="ECO:0007669"/>
    <property type="project" value="TreeGrafter"/>
</dbReference>
<dbReference type="OrthoDB" id="61900at2759"/>
<comment type="similarity">
    <text evidence="1">Belongs to the universal ribosomal protein uL15 family.</text>
</comment>
<feature type="compositionally biased region" description="Basic residues" evidence="6">
    <location>
        <begin position="56"/>
        <end position="87"/>
    </location>
</feature>
<reference evidence="7" key="1">
    <citation type="submission" date="2020-11" db="EMBL/GenBank/DDBJ databases">
        <authorList>
            <person name="Tran Van P."/>
        </authorList>
    </citation>
    <scope>NUCLEOTIDE SEQUENCE</scope>
</reference>
<dbReference type="GO" id="GO:0003735">
    <property type="term" value="F:structural constituent of ribosome"/>
    <property type="evidence" value="ECO:0007669"/>
    <property type="project" value="TreeGrafter"/>
</dbReference>
<protein>
    <recommendedName>
        <fullName evidence="4">Large ribosomal subunit protein uL15</fullName>
    </recommendedName>
    <alternativeName>
        <fullName evidence="5">60S ribosomal protein L27a</fullName>
    </alternativeName>
</protein>
<sequence>MEPLVFFSCGNFCAGGRKGIGSRGANRANRFGGKYWVIASDQQTIRRYPTRFKKTRKLRGHVSHGHGRIGKHRKHPGGRGKHRKHPGGRGNAGGQHHHRIHFDKYHPGYFGKVGMRTFHVKKNSLKHYLPTINIEQIWALVGDRMREHYQKSTDGKAPVIDVIKHFHNPFPAEGFVGDYHFRSKKSFSRLRF</sequence>
<evidence type="ECO:0000256" key="1">
    <source>
        <dbReference type="ARBA" id="ARBA00007320"/>
    </source>
</evidence>
<evidence type="ECO:0000256" key="2">
    <source>
        <dbReference type="ARBA" id="ARBA00022980"/>
    </source>
</evidence>
<dbReference type="Proteomes" id="UP000759131">
    <property type="component" value="Unassembled WGS sequence"/>
</dbReference>
<evidence type="ECO:0000256" key="5">
    <source>
        <dbReference type="ARBA" id="ARBA00035527"/>
    </source>
</evidence>
<evidence type="ECO:0000256" key="3">
    <source>
        <dbReference type="ARBA" id="ARBA00023274"/>
    </source>
</evidence>
<dbReference type="InterPro" id="IPR036227">
    <property type="entry name" value="Ribosomal_uL15/eL18_sf"/>
</dbReference>
<name>A0A7R9PVW6_9ACAR</name>
<dbReference type="PANTHER" id="PTHR11721">
    <property type="entry name" value="60S RIBOSOMAL PROTEIN L27A"/>
    <property type="match status" value="1"/>
</dbReference>
<accession>A0A7R9PVW6</accession>
<proteinExistence type="inferred from homology"/>
<gene>
    <name evidence="7" type="ORF">OSB1V03_LOCUS3318</name>
</gene>
<dbReference type="AlphaFoldDB" id="A0A7R9PVW6"/>